<evidence type="ECO:0000259" key="6">
    <source>
        <dbReference type="PROSITE" id="PS50926"/>
    </source>
</evidence>
<feature type="transmembrane region" description="Helical" evidence="5">
    <location>
        <begin position="104"/>
        <end position="125"/>
    </location>
</feature>
<dbReference type="InterPro" id="IPR052041">
    <property type="entry name" value="Nucleic_acid_metab_PIN/TRAM"/>
</dbReference>
<dbReference type="Proteomes" id="UP000050482">
    <property type="component" value="Unassembled WGS sequence"/>
</dbReference>
<dbReference type="Pfam" id="PF01850">
    <property type="entry name" value="PIN"/>
    <property type="match status" value="1"/>
</dbReference>
<dbReference type="PATRIC" id="fig|471514.4.peg.968"/>
<dbReference type="PANTHER" id="PTHR11603:SF147">
    <property type="entry name" value="MEMBRANE PROTEIN"/>
    <property type="match status" value="1"/>
</dbReference>
<dbReference type="GO" id="GO:0016787">
    <property type="term" value="F:hydrolase activity"/>
    <property type="evidence" value="ECO:0007669"/>
    <property type="project" value="UniProtKB-KW"/>
</dbReference>
<dbReference type="OrthoDB" id="9780734at2"/>
<accession>A0A0P9ELL0</accession>
<feature type="domain" description="TRAM" evidence="6">
    <location>
        <begin position="297"/>
        <end position="358"/>
    </location>
</feature>
<dbReference type="EMBL" id="LJCO01000040">
    <property type="protein sequence ID" value="KPV44174.1"/>
    <property type="molecule type" value="Genomic_DNA"/>
</dbReference>
<sequence length="368" mass="40711">MIKRMVQLFFVVIGVVLGYAFAPALFAHVFSLKGVPFQFKWFGAILGGSVFLLGTTWLVNYLTTLIKWLEEHIQKMSLADLLGGTIGMVIGLLVAYLLEPEIHVIPVVGLALQFFVGVLFAYLGLRIGFTKREDLVSLFAGKLGSRDKEKDKDKDKDKDKRSGFRVGEAKLLDTSVIIDGRIADLVQTGFLDGVLVIPSFVLEELQHIADSSDVLKRNRGRRGLDVLNRIQKELKVKVQVLEIDFEDIQEVDSKLVRLAKQVAGKVVTNDFNLNKVCELQGVQVLNINDLANALKPIVLPGEELSVQVIKDGKEYNQGVAYLDDGTMIVIEGGREYIGGKVDVLVTSVLQTSAGRMIFAKPKLLERAL</sequence>
<dbReference type="Pfam" id="PF01938">
    <property type="entry name" value="TRAM"/>
    <property type="match status" value="1"/>
</dbReference>
<evidence type="ECO:0000256" key="2">
    <source>
        <dbReference type="ARBA" id="ARBA00022722"/>
    </source>
</evidence>
<comment type="cofactor">
    <cofactor evidence="1">
        <name>Mg(2+)</name>
        <dbReference type="ChEBI" id="CHEBI:18420"/>
    </cofactor>
</comment>
<evidence type="ECO:0000256" key="3">
    <source>
        <dbReference type="ARBA" id="ARBA00022801"/>
    </source>
</evidence>
<dbReference type="AlphaFoldDB" id="A0A0P9ELL0"/>
<keyword evidence="3" id="KW-0378">Hydrolase</keyword>
<dbReference type="RefSeq" id="WP_054968820.1">
    <property type="nucleotide sequence ID" value="NZ_LJCO01000040.1"/>
</dbReference>
<dbReference type="InterPro" id="IPR002792">
    <property type="entry name" value="TRAM_dom"/>
</dbReference>
<keyword evidence="4" id="KW-0460">Magnesium</keyword>
<dbReference type="GO" id="GO:0004518">
    <property type="term" value="F:nuclease activity"/>
    <property type="evidence" value="ECO:0007669"/>
    <property type="project" value="UniProtKB-KW"/>
</dbReference>
<dbReference type="InterPro" id="IPR029060">
    <property type="entry name" value="PIN-like_dom_sf"/>
</dbReference>
<dbReference type="PROSITE" id="PS50926">
    <property type="entry name" value="TRAM"/>
    <property type="match status" value="1"/>
</dbReference>
<feature type="transmembrane region" description="Helical" evidence="5">
    <location>
        <begin position="78"/>
        <end position="98"/>
    </location>
</feature>
<dbReference type="Gene3D" id="3.40.50.1010">
    <property type="entry name" value="5'-nuclease"/>
    <property type="match status" value="1"/>
</dbReference>
<protein>
    <recommendedName>
        <fullName evidence="6">TRAM domain-containing protein</fullName>
    </recommendedName>
</protein>
<keyword evidence="5" id="KW-0812">Transmembrane</keyword>
<feature type="transmembrane region" description="Helical" evidence="5">
    <location>
        <begin position="7"/>
        <end position="29"/>
    </location>
</feature>
<evidence type="ECO:0000256" key="5">
    <source>
        <dbReference type="SAM" id="Phobius"/>
    </source>
</evidence>
<dbReference type="PANTHER" id="PTHR11603">
    <property type="entry name" value="AAA FAMILY ATPASE"/>
    <property type="match status" value="1"/>
</dbReference>
<comment type="caution">
    <text evidence="7">The sequence shown here is derived from an EMBL/GenBank/DDBJ whole genome shotgun (WGS) entry which is preliminary data.</text>
</comment>
<feature type="transmembrane region" description="Helical" evidence="5">
    <location>
        <begin position="41"/>
        <end position="66"/>
    </location>
</feature>
<reference evidence="7 8" key="1">
    <citation type="submission" date="2015-09" db="EMBL/GenBank/DDBJ databases">
        <title>Draft genome sequence of Alicyclobacillus ferrooxydans DSM 22381.</title>
        <authorList>
            <person name="Hemp J."/>
        </authorList>
    </citation>
    <scope>NUCLEOTIDE SEQUENCE [LARGE SCALE GENOMIC DNA]</scope>
    <source>
        <strain evidence="7 8">TC-34</strain>
    </source>
</reference>
<evidence type="ECO:0000256" key="1">
    <source>
        <dbReference type="ARBA" id="ARBA00001946"/>
    </source>
</evidence>
<keyword evidence="8" id="KW-1185">Reference proteome</keyword>
<keyword evidence="2" id="KW-0540">Nuclease</keyword>
<gene>
    <name evidence="7" type="ORF">AN477_08910</name>
</gene>
<keyword evidence="5" id="KW-1133">Transmembrane helix</keyword>
<keyword evidence="5" id="KW-0472">Membrane</keyword>
<dbReference type="SUPFAM" id="SSF88723">
    <property type="entry name" value="PIN domain-like"/>
    <property type="match status" value="1"/>
</dbReference>
<evidence type="ECO:0000256" key="4">
    <source>
        <dbReference type="ARBA" id="ARBA00022842"/>
    </source>
</evidence>
<dbReference type="CDD" id="cd09877">
    <property type="entry name" value="PIN_YacL-like"/>
    <property type="match status" value="1"/>
</dbReference>
<proteinExistence type="predicted"/>
<organism evidence="7 8">
    <name type="scientific">Alicyclobacillus ferrooxydans</name>
    <dbReference type="NCBI Taxonomy" id="471514"/>
    <lineage>
        <taxon>Bacteria</taxon>
        <taxon>Bacillati</taxon>
        <taxon>Bacillota</taxon>
        <taxon>Bacilli</taxon>
        <taxon>Bacillales</taxon>
        <taxon>Alicyclobacillaceae</taxon>
        <taxon>Alicyclobacillus</taxon>
    </lineage>
</organism>
<dbReference type="SMART" id="SM00670">
    <property type="entry name" value="PINc"/>
    <property type="match status" value="1"/>
</dbReference>
<evidence type="ECO:0000313" key="7">
    <source>
        <dbReference type="EMBL" id="KPV44174.1"/>
    </source>
</evidence>
<dbReference type="STRING" id="471514.AN477_08910"/>
<dbReference type="InterPro" id="IPR002716">
    <property type="entry name" value="PIN_dom"/>
</dbReference>
<evidence type="ECO:0000313" key="8">
    <source>
        <dbReference type="Proteomes" id="UP000050482"/>
    </source>
</evidence>
<name>A0A0P9ELL0_9BACL</name>